<dbReference type="InterPro" id="IPR049704">
    <property type="entry name" value="Aminotrans_3_PPA_site"/>
</dbReference>
<dbReference type="GO" id="GO:0042802">
    <property type="term" value="F:identical protein binding"/>
    <property type="evidence" value="ECO:0000318"/>
    <property type="project" value="GO_Central"/>
</dbReference>
<sequence>MSIEEAKRFIQSAYPITYPVIFERAKGIEMWDVEGRRYLDFLAGIGVMNYGHSHPKIVKAVQEQIEKLSHVSMLYYNVPAILLAKKLAEIAPGDLRKTYYANSGTEAVESAIKLAKKYSVKVKGGTGSYIIAFDCAFHGRGGLTLTLTASHKYKKLMGHFANYPGVVHLPTPYCYRFPGDVETCKQYTLEKVDEYIKYRLGPENTAAVIIEPVIGEGGIIVPPDGWLKELEKICRENDVLLIVDEVQSGFGRTGKIFGHEWENVRADIMTMAKALGAGLPLAGIMATEEVDKAWEPGDHNVTFSGNPVACAAALAGIEVLLEEKLHENALKVGNFIMGKLRDASLKPVGEVRGRGLFIGVEIVKEGKKPDPEATKRIGNEMFKRGYIMGTGGIFGNVVRIEPPLIVTMEQADKMTDDLIDVIKGLQ</sequence>
<dbReference type="AlphaFoldDB" id="B1L7L4"/>
<dbReference type="GO" id="GO:0008483">
    <property type="term" value="F:transaminase activity"/>
    <property type="evidence" value="ECO:0007669"/>
    <property type="project" value="UniProtKB-KW"/>
</dbReference>
<keyword evidence="5" id="KW-0457">Lysine biosynthesis</keyword>
<evidence type="ECO:0000256" key="1">
    <source>
        <dbReference type="ARBA" id="ARBA00001933"/>
    </source>
</evidence>
<dbReference type="InterPro" id="IPR015421">
    <property type="entry name" value="PyrdxlP-dep_Trfase_major"/>
</dbReference>
<dbReference type="PROSITE" id="PS00600">
    <property type="entry name" value="AA_TRANSFER_CLASS_3"/>
    <property type="match status" value="1"/>
</dbReference>
<dbReference type="InterPro" id="IPR015424">
    <property type="entry name" value="PyrdxlP-dep_Trfase"/>
</dbReference>
<dbReference type="EMBL" id="CP000968">
    <property type="protein sequence ID" value="ACB06841.1"/>
    <property type="molecule type" value="Genomic_DNA"/>
</dbReference>
<evidence type="ECO:0000256" key="3">
    <source>
        <dbReference type="ARBA" id="ARBA00022679"/>
    </source>
</evidence>
<evidence type="ECO:0000313" key="8">
    <source>
        <dbReference type="Proteomes" id="UP000001686"/>
    </source>
</evidence>
<keyword evidence="2 7" id="KW-0032">Aminotransferase</keyword>
<dbReference type="GeneID" id="6093370"/>
<keyword evidence="4 6" id="KW-0663">Pyridoxal phosphate</keyword>
<evidence type="ECO:0000256" key="4">
    <source>
        <dbReference type="ARBA" id="ARBA00022898"/>
    </source>
</evidence>
<dbReference type="RefSeq" id="WP_012308738.1">
    <property type="nucleotide sequence ID" value="NC_010482.1"/>
</dbReference>
<dbReference type="GO" id="GO:0030170">
    <property type="term" value="F:pyridoxal phosphate binding"/>
    <property type="evidence" value="ECO:0000318"/>
    <property type="project" value="GO_Central"/>
</dbReference>
<evidence type="ECO:0000256" key="2">
    <source>
        <dbReference type="ARBA" id="ARBA00022576"/>
    </source>
</evidence>
<dbReference type="GO" id="GO:0009085">
    <property type="term" value="P:lysine biosynthetic process"/>
    <property type="evidence" value="ECO:0007669"/>
    <property type="project" value="UniProtKB-KW"/>
</dbReference>
<dbReference type="InterPro" id="IPR005814">
    <property type="entry name" value="Aminotrans_3"/>
</dbReference>
<dbReference type="Gene3D" id="3.40.640.10">
    <property type="entry name" value="Type I PLP-dependent aspartate aminotransferase-like (Major domain)"/>
    <property type="match status" value="1"/>
</dbReference>
<organism evidence="7 8">
    <name type="scientific">Korarchaeum cryptofilum (strain OPF8)</name>
    <dbReference type="NCBI Taxonomy" id="374847"/>
    <lineage>
        <taxon>Archaea</taxon>
        <taxon>Thermoproteota</taxon>
        <taxon>Candidatus Korarchaeia</taxon>
        <taxon>Candidatus Korarchaeales</taxon>
        <taxon>Candidatus Korarchaeaceae</taxon>
        <taxon>Candidatus Korarchaeum</taxon>
    </lineage>
</organism>
<dbReference type="CDD" id="cd00610">
    <property type="entry name" value="OAT_like"/>
    <property type="match status" value="1"/>
</dbReference>
<evidence type="ECO:0000256" key="5">
    <source>
        <dbReference type="ARBA" id="ARBA00023154"/>
    </source>
</evidence>
<dbReference type="HOGENOM" id="CLU_016922_10_0_2"/>
<protein>
    <submittedName>
        <fullName evidence="7">4-aminobutyrate aminotransferase</fullName>
    </submittedName>
</protein>
<name>B1L7L4_KORCO</name>
<dbReference type="PANTHER" id="PTHR11986">
    <property type="entry name" value="AMINOTRANSFERASE CLASS III"/>
    <property type="match status" value="1"/>
</dbReference>
<dbReference type="InParanoid" id="B1L7L4"/>
<dbReference type="PANTHER" id="PTHR11986:SF79">
    <property type="entry name" value="ACETYLORNITHINE AMINOTRANSFERASE, MITOCHONDRIAL"/>
    <property type="match status" value="1"/>
</dbReference>
<gene>
    <name evidence="7" type="ordered locus">Kcr_0081</name>
</gene>
<accession>B1L7L4</accession>
<proteinExistence type="inferred from homology"/>
<dbReference type="Pfam" id="PF00202">
    <property type="entry name" value="Aminotran_3"/>
    <property type="match status" value="1"/>
</dbReference>
<dbReference type="Gene3D" id="3.90.1150.10">
    <property type="entry name" value="Aspartate Aminotransferase, domain 1"/>
    <property type="match status" value="1"/>
</dbReference>
<dbReference type="Proteomes" id="UP000001686">
    <property type="component" value="Chromosome"/>
</dbReference>
<dbReference type="FunFam" id="3.40.640.10:FF:000004">
    <property type="entry name" value="Acetylornithine aminotransferase"/>
    <property type="match status" value="1"/>
</dbReference>
<keyword evidence="8" id="KW-1185">Reference proteome</keyword>
<dbReference type="eggNOG" id="arCOG00915">
    <property type="taxonomic scope" value="Archaea"/>
</dbReference>
<keyword evidence="5" id="KW-0028">Amino-acid biosynthesis</keyword>
<dbReference type="PIRSF" id="PIRSF000521">
    <property type="entry name" value="Transaminase_4ab_Lys_Orn"/>
    <property type="match status" value="1"/>
</dbReference>
<comment type="similarity">
    <text evidence="6">Belongs to the class-III pyridoxal-phosphate-dependent aminotransferase family.</text>
</comment>
<comment type="cofactor">
    <cofactor evidence="1">
        <name>pyridoxal 5'-phosphate</name>
        <dbReference type="ChEBI" id="CHEBI:597326"/>
    </cofactor>
</comment>
<dbReference type="EnsemblBacteria" id="ACB06841">
    <property type="protein sequence ID" value="ACB06841"/>
    <property type="gene ID" value="Kcr_0081"/>
</dbReference>
<dbReference type="STRING" id="374847.Kcr_0081"/>
<evidence type="ECO:0000256" key="6">
    <source>
        <dbReference type="RuleBase" id="RU003560"/>
    </source>
</evidence>
<reference evidence="7 8" key="1">
    <citation type="journal article" date="2008" name="Proc. Natl. Acad. Sci. U.S.A.">
        <title>A korarchaeal genome reveals new insights into the evolution of the Archaea.</title>
        <authorList>
            <person name="Elkins J.G."/>
            <person name="Podar M."/>
            <person name="Graham D.E."/>
            <person name="Makarova K.S."/>
            <person name="Wolf Y."/>
            <person name="Randau L."/>
            <person name="Hedlund B.P."/>
            <person name="Brochier-Armanet C."/>
            <person name="Kunin V."/>
            <person name="Anderson I."/>
            <person name="Lapidus A."/>
            <person name="Goltsman E."/>
            <person name="Barry K."/>
            <person name="Koonin E.V."/>
            <person name="Hugenholtz P."/>
            <person name="Kyrpides N."/>
            <person name="Wanner G."/>
            <person name="Richardson P."/>
            <person name="Keller M."/>
            <person name="Stetter K.O."/>
        </authorList>
    </citation>
    <scope>NUCLEOTIDE SEQUENCE [LARGE SCALE GENOMIC DNA]</scope>
    <source>
        <strain evidence="8">OPF8</strain>
    </source>
</reference>
<dbReference type="KEGG" id="kcr:Kcr_0081"/>
<dbReference type="InterPro" id="IPR050103">
    <property type="entry name" value="Class-III_PLP-dep_AT"/>
</dbReference>
<keyword evidence="3" id="KW-0808">Transferase</keyword>
<dbReference type="SUPFAM" id="SSF53383">
    <property type="entry name" value="PLP-dependent transferases"/>
    <property type="match status" value="1"/>
</dbReference>
<dbReference type="InterPro" id="IPR015422">
    <property type="entry name" value="PyrdxlP-dep_Trfase_small"/>
</dbReference>
<evidence type="ECO:0000313" key="7">
    <source>
        <dbReference type="EMBL" id="ACB06841.1"/>
    </source>
</evidence>
<dbReference type="PhylomeDB" id="B1L7L4"/>